<dbReference type="RefSeq" id="WP_198564199.1">
    <property type="nucleotide sequence ID" value="NZ_JACCPK010000005.1"/>
</dbReference>
<dbReference type="PANTHER" id="PTHR30349">
    <property type="entry name" value="PHAGE INTEGRASE-RELATED"/>
    <property type="match status" value="1"/>
</dbReference>
<gene>
    <name evidence="5" type="ORF">HYQ56_0166</name>
</gene>
<evidence type="ECO:0000313" key="5">
    <source>
        <dbReference type="EMBL" id="MBI1707189.1"/>
    </source>
</evidence>
<dbReference type="GO" id="GO:0006310">
    <property type="term" value="P:DNA recombination"/>
    <property type="evidence" value="ECO:0007669"/>
    <property type="project" value="UniProtKB-KW"/>
</dbReference>
<dbReference type="Gene3D" id="1.10.150.130">
    <property type="match status" value="1"/>
</dbReference>
<keyword evidence="3" id="KW-0233">DNA recombination</keyword>
<dbReference type="Pfam" id="PF00589">
    <property type="entry name" value="Phage_integrase"/>
    <property type="match status" value="1"/>
</dbReference>
<comment type="similarity">
    <text evidence="1">Belongs to the 'phage' integrase family.</text>
</comment>
<dbReference type="SUPFAM" id="SSF56349">
    <property type="entry name" value="DNA breaking-rejoining enzymes"/>
    <property type="match status" value="1"/>
</dbReference>
<dbReference type="GO" id="GO:0015074">
    <property type="term" value="P:DNA integration"/>
    <property type="evidence" value="ECO:0007669"/>
    <property type="project" value="InterPro"/>
</dbReference>
<feature type="domain" description="Tyr recombinase" evidence="4">
    <location>
        <begin position="174"/>
        <end position="395"/>
    </location>
</feature>
<accession>A0AAW4DNP6</accession>
<organism evidence="5 6">
    <name type="scientific">Lactobacillus crispatus</name>
    <dbReference type="NCBI Taxonomy" id="47770"/>
    <lineage>
        <taxon>Bacteria</taxon>
        <taxon>Bacillati</taxon>
        <taxon>Bacillota</taxon>
        <taxon>Bacilli</taxon>
        <taxon>Lactobacillales</taxon>
        <taxon>Lactobacillaceae</taxon>
        <taxon>Lactobacillus</taxon>
    </lineage>
</organism>
<dbReference type="PROSITE" id="PS51898">
    <property type="entry name" value="TYR_RECOMBINASE"/>
    <property type="match status" value="1"/>
</dbReference>
<comment type="caution">
    <text evidence="5">The sequence shown here is derived from an EMBL/GenBank/DDBJ whole genome shotgun (WGS) entry which is preliminary data.</text>
</comment>
<dbReference type="GO" id="GO:0003677">
    <property type="term" value="F:DNA binding"/>
    <property type="evidence" value="ECO:0007669"/>
    <property type="project" value="UniProtKB-KW"/>
</dbReference>
<dbReference type="Pfam" id="PF13102">
    <property type="entry name" value="Phage_int_SAM_5"/>
    <property type="match status" value="1"/>
</dbReference>
<dbReference type="InterPro" id="IPR010998">
    <property type="entry name" value="Integrase_recombinase_N"/>
</dbReference>
<dbReference type="Proteomes" id="UP001194414">
    <property type="component" value="Unassembled WGS sequence"/>
</dbReference>
<evidence type="ECO:0000256" key="3">
    <source>
        <dbReference type="ARBA" id="ARBA00023172"/>
    </source>
</evidence>
<dbReference type="AlphaFoldDB" id="A0AAW4DNP6"/>
<evidence type="ECO:0000313" key="6">
    <source>
        <dbReference type="Proteomes" id="UP001194414"/>
    </source>
</evidence>
<dbReference type="InterPro" id="IPR002104">
    <property type="entry name" value="Integrase_catalytic"/>
</dbReference>
<evidence type="ECO:0000256" key="1">
    <source>
        <dbReference type="ARBA" id="ARBA00008857"/>
    </source>
</evidence>
<keyword evidence="2" id="KW-0238">DNA-binding</keyword>
<dbReference type="EMBL" id="JACCPP010000002">
    <property type="protein sequence ID" value="MBI1707189.1"/>
    <property type="molecule type" value="Genomic_DNA"/>
</dbReference>
<dbReference type="InterPro" id="IPR011010">
    <property type="entry name" value="DNA_brk_join_enz"/>
</dbReference>
<reference evidence="5" key="1">
    <citation type="submission" date="2020-07" db="EMBL/GenBank/DDBJ databases">
        <title>Comparative genomics analyses of Lactobacillus crispatus isolated from different ecological niches.</title>
        <authorList>
            <person name="Mancino W."/>
            <person name="Mancabelli L."/>
            <person name="Lugli G.A."/>
            <person name="Milani C."/>
            <person name="Viappiani A."/>
            <person name="Anzalone R."/>
            <person name="Longhi G."/>
            <person name="Ventura M."/>
            <person name="Turroni F."/>
        </authorList>
    </citation>
    <scope>NUCLEOTIDE SEQUENCE</scope>
    <source>
        <strain evidence="5">LB65</strain>
    </source>
</reference>
<dbReference type="PANTHER" id="PTHR30349:SF41">
    <property type="entry name" value="INTEGRASE_RECOMBINASE PROTEIN MJ0367-RELATED"/>
    <property type="match status" value="1"/>
</dbReference>
<dbReference type="InterPro" id="IPR013762">
    <property type="entry name" value="Integrase-like_cat_sf"/>
</dbReference>
<name>A0AAW4DNP6_9LACO</name>
<evidence type="ECO:0000259" key="4">
    <source>
        <dbReference type="PROSITE" id="PS51898"/>
    </source>
</evidence>
<dbReference type="InterPro" id="IPR025269">
    <property type="entry name" value="SAM-like_dom"/>
</dbReference>
<protein>
    <submittedName>
        <fullName evidence="5">Integrase</fullName>
    </submittedName>
</protein>
<evidence type="ECO:0000256" key="2">
    <source>
        <dbReference type="ARBA" id="ARBA00023125"/>
    </source>
</evidence>
<dbReference type="InterPro" id="IPR050090">
    <property type="entry name" value="Tyrosine_recombinase_XerCD"/>
</dbReference>
<sequence>MIKKIQKGKYAGQWQVRIQPIDKQTGKRISWPVQYADTKKEAISIERKMWFDFENDLQPSKLNVSFSQAFRKFVDQKKDTISPVTLRAWDGSAKSFEIFFKDMKIKDITTAVVNRYAHKYIKLHHATVSNNAVIATRLTHMRSFFESMGSAIKENPVPEHALTKFFRKSDFSVNLEQYLFTNSELNAIKDKVKQDLKNCAIYNANGKLAIWIEAETGMRPAEVQALKFSNLVKEDGFWTFRISDSWSDYTHSFNGALKSRPHGYSRVVLPISKELVAYIRKFKKEQGEYLKKHGIKNKNDLVLLNLRDYRFARTNKPLSQSGMNDMLRKICKELNIDSGEARLSLYSFRHTICTKLANKAGISYPWAAERMGHSLTTFMKVYVGVTKDVNKEMMKAWVS</sequence>
<dbReference type="CDD" id="cd00397">
    <property type="entry name" value="DNA_BRE_C"/>
    <property type="match status" value="1"/>
</dbReference>
<proteinExistence type="inferred from homology"/>
<dbReference type="Gene3D" id="1.10.443.10">
    <property type="entry name" value="Intergrase catalytic core"/>
    <property type="match status" value="1"/>
</dbReference>